<dbReference type="Proteomes" id="UP000228945">
    <property type="component" value="Chromosome"/>
</dbReference>
<keyword evidence="2" id="KW-1185">Reference proteome</keyword>
<dbReference type="Pfam" id="PF07704">
    <property type="entry name" value="PSK_trans_fac"/>
    <property type="match status" value="1"/>
</dbReference>
<evidence type="ECO:0000313" key="1">
    <source>
        <dbReference type="EMBL" id="ATQ44248.1"/>
    </source>
</evidence>
<dbReference type="AlphaFoldDB" id="A0A2D2B201"/>
<protein>
    <submittedName>
        <fullName evidence="1">Transcription factor</fullName>
    </submittedName>
</protein>
<dbReference type="EMBL" id="CP024201">
    <property type="protein sequence ID" value="ATQ44248.1"/>
    <property type="molecule type" value="Genomic_DNA"/>
</dbReference>
<dbReference type="InterPro" id="IPR011660">
    <property type="entry name" value="VapB-like"/>
</dbReference>
<gene>
    <name evidence="1" type="ORF">CSW64_18570</name>
</gene>
<sequence>MTSIYSGIYREASMGIFIKNPETERVVRELAAARGDTITGVIDKLAREALEREQAAAASSERTLRNLAQMRASNERFRRISGLDKQPARPVTKAEWDALWPTGIPEIDDA</sequence>
<dbReference type="OrthoDB" id="7191401at2"/>
<proteinExistence type="predicted"/>
<name>A0A2D2B201_9CAUL</name>
<organism evidence="1 2">
    <name type="scientific">Caulobacter mirabilis</name>
    <dbReference type="NCBI Taxonomy" id="69666"/>
    <lineage>
        <taxon>Bacteria</taxon>
        <taxon>Pseudomonadati</taxon>
        <taxon>Pseudomonadota</taxon>
        <taxon>Alphaproteobacteria</taxon>
        <taxon>Caulobacterales</taxon>
        <taxon>Caulobacteraceae</taxon>
        <taxon>Caulobacter</taxon>
    </lineage>
</organism>
<accession>A0A2D2B201</accession>
<reference evidence="1 2" key="1">
    <citation type="submission" date="2017-10" db="EMBL/GenBank/DDBJ databases">
        <title>Genome sequence of Caulobacter mirabilis FWC38.</title>
        <authorList>
            <person name="Fiebig A."/>
            <person name="Crosson S."/>
        </authorList>
    </citation>
    <scope>NUCLEOTIDE SEQUENCE [LARGE SCALE GENOMIC DNA]</scope>
    <source>
        <strain evidence="1 2">FWC 38</strain>
    </source>
</reference>
<evidence type="ECO:0000313" key="2">
    <source>
        <dbReference type="Proteomes" id="UP000228945"/>
    </source>
</evidence>
<dbReference type="KEGG" id="cmb:CSW64_18570"/>